<keyword evidence="3" id="KW-0964">Secreted</keyword>
<dbReference type="Proteomes" id="UP000886595">
    <property type="component" value="Unassembled WGS sequence"/>
</dbReference>
<reference evidence="8 9" key="1">
    <citation type="submission" date="2020-02" db="EMBL/GenBank/DDBJ databases">
        <authorList>
            <person name="Ma Q."/>
            <person name="Huang Y."/>
            <person name="Song X."/>
            <person name="Pei D."/>
        </authorList>
    </citation>
    <scope>NUCLEOTIDE SEQUENCE [LARGE SCALE GENOMIC DNA]</scope>
    <source>
        <strain evidence="8">Sxm20200214</strain>
        <tissue evidence="8">Leaf</tissue>
    </source>
</reference>
<dbReference type="EMBL" id="JAAMPC010000007">
    <property type="protein sequence ID" value="KAG2303947.1"/>
    <property type="molecule type" value="Genomic_DNA"/>
</dbReference>
<comment type="subcellular location">
    <subcellularLocation>
        <location evidence="1">Cell envelope</location>
    </subcellularLocation>
    <subcellularLocation>
        <location evidence="2">Secreted</location>
    </subcellularLocation>
</comment>
<dbReference type="AlphaFoldDB" id="A0A8X7V6G1"/>
<dbReference type="GO" id="GO:0005576">
    <property type="term" value="C:extracellular region"/>
    <property type="evidence" value="ECO:0007669"/>
    <property type="project" value="UniProtKB-SubCell"/>
</dbReference>
<evidence type="ECO:0000313" key="8">
    <source>
        <dbReference type="EMBL" id="KAG2303947.1"/>
    </source>
</evidence>
<evidence type="ECO:0000256" key="6">
    <source>
        <dbReference type="SAM" id="MobiDB-lite"/>
    </source>
</evidence>
<evidence type="ECO:0000256" key="1">
    <source>
        <dbReference type="ARBA" id="ARBA00004196"/>
    </source>
</evidence>
<evidence type="ECO:0000259" key="7">
    <source>
        <dbReference type="Pfam" id="PF04862"/>
    </source>
</evidence>
<accession>A0A8X7V6G1</accession>
<dbReference type="GO" id="GO:0005886">
    <property type="term" value="C:plasma membrane"/>
    <property type="evidence" value="ECO:0007669"/>
    <property type="project" value="TreeGrafter"/>
</dbReference>
<keyword evidence="4" id="KW-0732">Signal</keyword>
<evidence type="ECO:0000313" key="9">
    <source>
        <dbReference type="Proteomes" id="UP000886595"/>
    </source>
</evidence>
<organism evidence="8 9">
    <name type="scientific">Brassica carinata</name>
    <name type="common">Ethiopian mustard</name>
    <name type="synonym">Abyssinian cabbage</name>
    <dbReference type="NCBI Taxonomy" id="52824"/>
    <lineage>
        <taxon>Eukaryota</taxon>
        <taxon>Viridiplantae</taxon>
        <taxon>Streptophyta</taxon>
        <taxon>Embryophyta</taxon>
        <taxon>Tracheophyta</taxon>
        <taxon>Spermatophyta</taxon>
        <taxon>Magnoliopsida</taxon>
        <taxon>eudicotyledons</taxon>
        <taxon>Gunneridae</taxon>
        <taxon>Pentapetalae</taxon>
        <taxon>rosids</taxon>
        <taxon>malvids</taxon>
        <taxon>Brassicales</taxon>
        <taxon>Brassicaceae</taxon>
        <taxon>Brassiceae</taxon>
        <taxon>Brassica</taxon>
    </lineage>
</organism>
<protein>
    <recommendedName>
        <fullName evidence="7">DUF642 domain-containing protein</fullName>
    </recommendedName>
</protein>
<feature type="domain" description="DUF642" evidence="7">
    <location>
        <begin position="88"/>
        <end position="142"/>
    </location>
</feature>
<evidence type="ECO:0000256" key="5">
    <source>
        <dbReference type="ARBA" id="ARBA00023180"/>
    </source>
</evidence>
<dbReference type="PANTHER" id="PTHR31265:SF1">
    <property type="entry name" value="OS01G0756600 PROTEIN"/>
    <property type="match status" value="1"/>
</dbReference>
<dbReference type="Gene3D" id="2.60.120.260">
    <property type="entry name" value="Galactose-binding domain-like"/>
    <property type="match status" value="1"/>
</dbReference>
<name>A0A8X7V6G1_BRACI</name>
<dbReference type="InterPro" id="IPR052437">
    <property type="entry name" value="Pectin_Meth_Modulator"/>
</dbReference>
<dbReference type="Pfam" id="PF04862">
    <property type="entry name" value="DUF642"/>
    <property type="match status" value="1"/>
</dbReference>
<gene>
    <name evidence="8" type="ORF">Bca52824_032598</name>
</gene>
<evidence type="ECO:0000256" key="4">
    <source>
        <dbReference type="ARBA" id="ARBA00022729"/>
    </source>
</evidence>
<keyword evidence="5" id="KW-0325">Glycoprotein</keyword>
<feature type="compositionally biased region" description="Low complexity" evidence="6">
    <location>
        <begin position="30"/>
        <end position="60"/>
    </location>
</feature>
<dbReference type="PANTHER" id="PTHR31265">
    <property type="entry name" value="OS02G0527500 PROTEIN-RELATED"/>
    <property type="match status" value="1"/>
</dbReference>
<feature type="region of interest" description="Disordered" evidence="6">
    <location>
        <begin position="1"/>
        <end position="88"/>
    </location>
</feature>
<evidence type="ECO:0000256" key="3">
    <source>
        <dbReference type="ARBA" id="ARBA00022525"/>
    </source>
</evidence>
<dbReference type="InterPro" id="IPR006946">
    <property type="entry name" value="DGR2-like_dom"/>
</dbReference>
<proteinExistence type="predicted"/>
<evidence type="ECO:0000256" key="2">
    <source>
        <dbReference type="ARBA" id="ARBA00004613"/>
    </source>
</evidence>
<comment type="caution">
    <text evidence="8">The sequence shown here is derived from an EMBL/GenBank/DDBJ whole genome shotgun (WGS) entry which is preliminary data.</text>
</comment>
<sequence length="191" mass="21066">MGHVWGFRRLTRPDQAAAEEGLADGQPGHSSFNSMQVSISSSQSSQSPRSPPRQGSSGRRWLVINGDFETSPSSGFPDDGAVDGPGDSKLEIQRHGGANQPGWDPYAWAFEAEEDHVRLVFKNPGMEDDPTCGPIIDDIAIKKLFTPEKPKDNAVINGDFEEGPWMFRNTSLGVYCQRISTKKLRLFRVDC</sequence>
<keyword evidence="9" id="KW-1185">Reference proteome</keyword>
<dbReference type="OrthoDB" id="621266at2759"/>